<dbReference type="Proteomes" id="UP000216363">
    <property type="component" value="Unassembled WGS sequence"/>
</dbReference>
<gene>
    <name evidence="2" type="ORF">CES86_3721</name>
    <name evidence="1" type="ORF">F9L03_24160</name>
</gene>
<dbReference type="EMBL" id="NNRN01000055">
    <property type="protein sequence ID" value="OYR26253.1"/>
    <property type="molecule type" value="Genomic_DNA"/>
</dbReference>
<protein>
    <submittedName>
        <fullName evidence="2">Uncharacterized protein</fullName>
    </submittedName>
</protein>
<comment type="caution">
    <text evidence="2">The sequence shown here is derived from an EMBL/GenBank/DDBJ whole genome shotgun (WGS) entry which is preliminary data.</text>
</comment>
<reference evidence="2 3" key="1">
    <citation type="submission" date="2017-07" db="EMBL/GenBank/DDBJ databases">
        <title>Draft genome of Ochrobactrum lupini type strain LUP21.</title>
        <authorList>
            <person name="Krzyzanowska D.M."/>
            <person name="Jafra S."/>
        </authorList>
    </citation>
    <scope>NUCLEOTIDE SEQUENCE [LARGE SCALE GENOMIC DNA]</scope>
    <source>
        <strain evidence="2 3">LUP21</strain>
    </source>
</reference>
<evidence type="ECO:0000313" key="1">
    <source>
        <dbReference type="EMBL" id="KAB2701341.1"/>
    </source>
</evidence>
<evidence type="ECO:0000313" key="4">
    <source>
        <dbReference type="Proteomes" id="UP000435957"/>
    </source>
</evidence>
<dbReference type="AlphaFoldDB" id="A0A256GGK7"/>
<dbReference type="EMBL" id="WBWF01000027">
    <property type="protein sequence ID" value="KAB2701341.1"/>
    <property type="molecule type" value="Genomic_DNA"/>
</dbReference>
<evidence type="ECO:0000313" key="2">
    <source>
        <dbReference type="EMBL" id="OYR26253.1"/>
    </source>
</evidence>
<proteinExistence type="predicted"/>
<organism evidence="2 3">
    <name type="scientific">Brucella lupini</name>
    <dbReference type="NCBI Taxonomy" id="255457"/>
    <lineage>
        <taxon>Bacteria</taxon>
        <taxon>Pseudomonadati</taxon>
        <taxon>Pseudomonadota</taxon>
        <taxon>Alphaproteobacteria</taxon>
        <taxon>Hyphomicrobiales</taxon>
        <taxon>Brucellaceae</taxon>
        <taxon>Brucella/Ochrobactrum group</taxon>
        <taxon>Brucella</taxon>
    </lineage>
</organism>
<sequence>MANQLPIIARTNKSGLDLLTVHKSQTLVLPNGDSAPDCDVALTLHSEAQEIVDGLVGAVEHCKQLIIRYEINAVDHMEIEDKALKIIQSALAKSRGEAV</sequence>
<evidence type="ECO:0000313" key="3">
    <source>
        <dbReference type="Proteomes" id="UP000216363"/>
    </source>
</evidence>
<keyword evidence="4" id="KW-1185">Reference proteome</keyword>
<dbReference type="RefSeq" id="WP_094515143.1">
    <property type="nucleotide sequence ID" value="NZ_JBHEEP010000030.1"/>
</dbReference>
<dbReference type="Proteomes" id="UP000435957">
    <property type="component" value="Unassembled WGS sequence"/>
</dbReference>
<reference evidence="1 4" key="2">
    <citation type="submission" date="2019-09" db="EMBL/GenBank/DDBJ databases">
        <title>Taxonomic organization of the family Brucellaceae based on a phylogenomic approach.</title>
        <authorList>
            <person name="Leclercq S."/>
            <person name="Cloeckaert A."/>
            <person name="Zygmunt M.S."/>
        </authorList>
    </citation>
    <scope>NUCLEOTIDE SEQUENCE [LARGE SCALE GENOMIC DNA]</scope>
    <source>
        <strain evidence="1 4">LUP23</strain>
    </source>
</reference>
<name>A0A256GGK7_9HYPH</name>
<accession>A0A256GGK7</accession>